<accession>A0ABU4XGZ8</accession>
<dbReference type="Pfam" id="PF04230">
    <property type="entry name" value="PS_pyruv_trans"/>
    <property type="match status" value="1"/>
</dbReference>
<proteinExistence type="predicted"/>
<evidence type="ECO:0000313" key="3">
    <source>
        <dbReference type="Proteomes" id="UP001271780"/>
    </source>
</evidence>
<dbReference type="InterPro" id="IPR007345">
    <property type="entry name" value="Polysacch_pyruvyl_Trfase"/>
</dbReference>
<dbReference type="GO" id="GO:0016740">
    <property type="term" value="F:transferase activity"/>
    <property type="evidence" value="ECO:0007669"/>
    <property type="project" value="UniProtKB-KW"/>
</dbReference>
<comment type="caution">
    <text evidence="2">The sequence shown here is derived from an EMBL/GenBank/DDBJ whole genome shotgun (WGS) entry which is preliminary data.</text>
</comment>
<organism evidence="2 3">
    <name type="scientific">Mesorhizobium dulcispinae</name>
    <dbReference type="NCBI Taxonomy" id="3072316"/>
    <lineage>
        <taxon>Bacteria</taxon>
        <taxon>Pseudomonadati</taxon>
        <taxon>Pseudomonadota</taxon>
        <taxon>Alphaproteobacteria</taxon>
        <taxon>Hyphomicrobiales</taxon>
        <taxon>Phyllobacteriaceae</taxon>
        <taxon>Mesorhizobium</taxon>
    </lineage>
</organism>
<dbReference type="RefSeq" id="WP_320264316.1">
    <property type="nucleotide sequence ID" value="NZ_JAVIIX010000010.1"/>
</dbReference>
<sequence length="338" mass="36569">MLRRTPASPLALVWWGSFEGGGGATVGDLHAVENLSAALRQAGHDHDVLSHPALGIAGHRQVRDLFDIRREIETLVFVCGPIVQTDELVDLLAVHRKARKIAVGVSVISRHRDMAARFEAVLARDGLSRQSFDLAISHSRPCAAPLPGKRLKAGLCFRGDQRDYGDGMSEWARAERLLLQLAETFGLDTEPIDTVLRPGNEAAKIERQFETVDLVLTTRLHGSLYGLSEGKPVIAIDQIRGTGKVKPILNRIGWPLAYSIEEANEALLAGQMRRLLAEWPVEAVTSSQATILDLSSKARADAVALIGRGGHAEARTLTERASLLGTPPGSVGSGSTRW</sequence>
<keyword evidence="3" id="KW-1185">Reference proteome</keyword>
<protein>
    <submittedName>
        <fullName evidence="2">Polysaccharide pyruvyl transferase family protein</fullName>
    </submittedName>
</protein>
<gene>
    <name evidence="2" type="ORF">RFM27_18375</name>
</gene>
<keyword evidence="2" id="KW-0808">Transferase</keyword>
<feature type="domain" description="Polysaccharide pyruvyl transferase" evidence="1">
    <location>
        <begin position="31"/>
        <end position="237"/>
    </location>
</feature>
<reference evidence="2 3" key="1">
    <citation type="submission" date="2023-08" db="EMBL/GenBank/DDBJ databases">
        <title>Implementing the SeqCode for naming new Mesorhizobium species isolated from Vachellia karroo root nodules.</title>
        <authorList>
            <person name="Van Lill M."/>
        </authorList>
    </citation>
    <scope>NUCLEOTIDE SEQUENCE [LARGE SCALE GENOMIC DNA]</scope>
    <source>
        <strain evidence="2 3">VK23A</strain>
    </source>
</reference>
<evidence type="ECO:0000313" key="2">
    <source>
        <dbReference type="EMBL" id="MDX8474047.1"/>
    </source>
</evidence>
<dbReference type="Proteomes" id="UP001271780">
    <property type="component" value="Unassembled WGS sequence"/>
</dbReference>
<name>A0ABU4XGZ8_9HYPH</name>
<evidence type="ECO:0000259" key="1">
    <source>
        <dbReference type="Pfam" id="PF04230"/>
    </source>
</evidence>
<dbReference type="EMBL" id="JAVIIZ010000011">
    <property type="protein sequence ID" value="MDX8474047.1"/>
    <property type="molecule type" value="Genomic_DNA"/>
</dbReference>